<evidence type="ECO:0000256" key="2">
    <source>
        <dbReference type="SAM" id="MobiDB-lite"/>
    </source>
</evidence>
<keyword evidence="1" id="KW-0479">Metal-binding</keyword>
<dbReference type="PROSITE" id="PS50089">
    <property type="entry name" value="ZF_RING_2"/>
    <property type="match status" value="1"/>
</dbReference>
<feature type="compositionally biased region" description="Pro residues" evidence="2">
    <location>
        <begin position="55"/>
        <end position="69"/>
    </location>
</feature>
<dbReference type="SUPFAM" id="SSF57850">
    <property type="entry name" value="RING/U-box"/>
    <property type="match status" value="1"/>
</dbReference>
<dbReference type="SUPFAM" id="SSF47473">
    <property type="entry name" value="EF-hand"/>
    <property type="match status" value="1"/>
</dbReference>
<dbReference type="EMBL" id="JBGBPQ010000004">
    <property type="protein sequence ID" value="KAL1525141.1"/>
    <property type="molecule type" value="Genomic_DNA"/>
</dbReference>
<evidence type="ECO:0000313" key="5">
    <source>
        <dbReference type="Proteomes" id="UP001515480"/>
    </source>
</evidence>
<dbReference type="Gene3D" id="3.30.40.10">
    <property type="entry name" value="Zinc/RING finger domain, C3HC4 (zinc finger)"/>
    <property type="match status" value="1"/>
</dbReference>
<dbReference type="InterPro" id="IPR013083">
    <property type="entry name" value="Znf_RING/FYVE/PHD"/>
</dbReference>
<keyword evidence="5" id="KW-1185">Reference proteome</keyword>
<proteinExistence type="predicted"/>
<gene>
    <name evidence="4" type="ORF">AB1Y20_020012</name>
</gene>
<evidence type="ECO:0000313" key="4">
    <source>
        <dbReference type="EMBL" id="KAL1525141.1"/>
    </source>
</evidence>
<sequence length="460" mass="50455">MIRVQRPPNVAPGSSIIVQDPAGRRFRAHVPPGVEIGGVFYVKIAADPPIAPPPPPVPVPYPLPQPANAPPRYDPELSQQEDEELARALAESLAMSFNHRQHEQTPEVQVASVSSVVPSAAEARQLMECSVCFDDLSSEPCAIFLNAKSRRVCMHMFHERCARELPTKCCPLCRADFATSTRLPSLANDPEAWFRAVDYEGDGRLSKAQVMQVMLTQFPLDVGKFEARMEEIWPHFDTRGSGYVTKEDFFAPNGLVQFARKNLSSLLRGATDLDASQPTPDIRTDRLGWFEYFNEDGTGKLAQEEIVRALIKTYALGSDLAQVRAMRERVGAVWAVFASATCVTREEFLRPDGLADTIIAELDPAMLRNGPQSSQGHAPATRLELPQNIKPCPACNMLLEKVSADDAVLCGCQSRKEGGSYELALAAGGCGHEFNFSTLRPLGFGRPGSPANEKQVNFYG</sequence>
<accession>A0AB34JSX1</accession>
<comment type="caution">
    <text evidence="4">The sequence shown here is derived from an EMBL/GenBank/DDBJ whole genome shotgun (WGS) entry which is preliminary data.</text>
</comment>
<dbReference type="Proteomes" id="UP001515480">
    <property type="component" value="Unassembled WGS sequence"/>
</dbReference>
<keyword evidence="1" id="KW-0862">Zinc</keyword>
<keyword evidence="1" id="KW-0863">Zinc-finger</keyword>
<protein>
    <recommendedName>
        <fullName evidence="3">RING-type domain-containing protein</fullName>
    </recommendedName>
</protein>
<dbReference type="GO" id="GO:0008270">
    <property type="term" value="F:zinc ion binding"/>
    <property type="evidence" value="ECO:0007669"/>
    <property type="project" value="UniProtKB-KW"/>
</dbReference>
<organism evidence="4 5">
    <name type="scientific">Prymnesium parvum</name>
    <name type="common">Toxic golden alga</name>
    <dbReference type="NCBI Taxonomy" id="97485"/>
    <lineage>
        <taxon>Eukaryota</taxon>
        <taxon>Haptista</taxon>
        <taxon>Haptophyta</taxon>
        <taxon>Prymnesiophyceae</taxon>
        <taxon>Prymnesiales</taxon>
        <taxon>Prymnesiaceae</taxon>
        <taxon>Prymnesium</taxon>
    </lineage>
</organism>
<dbReference type="AlphaFoldDB" id="A0AB34JSX1"/>
<feature type="domain" description="RING-type" evidence="3">
    <location>
        <begin position="129"/>
        <end position="174"/>
    </location>
</feature>
<evidence type="ECO:0000256" key="1">
    <source>
        <dbReference type="PROSITE-ProRule" id="PRU00175"/>
    </source>
</evidence>
<name>A0AB34JSX1_PRYPA</name>
<reference evidence="4 5" key="1">
    <citation type="journal article" date="2024" name="Science">
        <title>Giant polyketide synthase enzymes in the biosynthesis of giant marine polyether toxins.</title>
        <authorList>
            <person name="Fallon T.R."/>
            <person name="Shende V.V."/>
            <person name="Wierzbicki I.H."/>
            <person name="Pendleton A.L."/>
            <person name="Watervoot N.F."/>
            <person name="Auber R.P."/>
            <person name="Gonzalez D.J."/>
            <person name="Wisecaver J.H."/>
            <person name="Moore B.S."/>
        </authorList>
    </citation>
    <scope>NUCLEOTIDE SEQUENCE [LARGE SCALE GENOMIC DNA]</scope>
    <source>
        <strain evidence="4 5">12B1</strain>
    </source>
</reference>
<dbReference type="Gene3D" id="1.10.238.10">
    <property type="entry name" value="EF-hand"/>
    <property type="match status" value="1"/>
</dbReference>
<dbReference type="InterPro" id="IPR011992">
    <property type="entry name" value="EF-hand-dom_pair"/>
</dbReference>
<dbReference type="PROSITE" id="PS50330">
    <property type="entry name" value="UIM"/>
    <property type="match status" value="1"/>
</dbReference>
<dbReference type="InterPro" id="IPR001841">
    <property type="entry name" value="Znf_RING"/>
</dbReference>
<feature type="region of interest" description="Disordered" evidence="2">
    <location>
        <begin position="55"/>
        <end position="78"/>
    </location>
</feature>
<evidence type="ECO:0000259" key="3">
    <source>
        <dbReference type="PROSITE" id="PS50089"/>
    </source>
</evidence>
<dbReference type="InterPro" id="IPR003903">
    <property type="entry name" value="UIM_dom"/>
</dbReference>